<evidence type="ECO:0000256" key="8">
    <source>
        <dbReference type="PROSITE-ProRule" id="PRU00042"/>
    </source>
</evidence>
<protein>
    <recommendedName>
        <fullName evidence="9">C2H2-type domain-containing protein</fullName>
    </recommendedName>
</protein>
<dbReference type="FunFam" id="3.30.160.60:FF:003787">
    <property type="match status" value="2"/>
</dbReference>
<dbReference type="eggNOG" id="KOG1721">
    <property type="taxonomic scope" value="Eukaryota"/>
</dbReference>
<dbReference type="InterPro" id="IPR036236">
    <property type="entry name" value="Znf_C2H2_sf"/>
</dbReference>
<evidence type="ECO:0000259" key="9">
    <source>
        <dbReference type="PROSITE" id="PS50157"/>
    </source>
</evidence>
<evidence type="ECO:0000256" key="6">
    <source>
        <dbReference type="ARBA" id="ARBA00023125"/>
    </source>
</evidence>
<dbReference type="FunFam" id="3.30.160.60:FF:003105">
    <property type="match status" value="1"/>
</dbReference>
<dbReference type="PROSITE" id="PS50157">
    <property type="entry name" value="ZINC_FINGER_C2H2_2"/>
    <property type="match status" value="3"/>
</dbReference>
<dbReference type="Gene3D" id="3.30.160.60">
    <property type="entry name" value="Classic Zinc Finger"/>
    <property type="match status" value="4"/>
</dbReference>
<dbReference type="SUPFAM" id="SSF57667">
    <property type="entry name" value="beta-beta-alpha zinc fingers"/>
    <property type="match status" value="3"/>
</dbReference>
<organism>
    <name type="scientific">Branchiostoma floridae</name>
    <name type="common">Florida lancelet</name>
    <name type="synonym">Amphioxus</name>
    <dbReference type="NCBI Taxonomy" id="7739"/>
    <lineage>
        <taxon>Eukaryota</taxon>
        <taxon>Metazoa</taxon>
        <taxon>Chordata</taxon>
        <taxon>Cephalochordata</taxon>
        <taxon>Leptocardii</taxon>
        <taxon>Amphioxiformes</taxon>
        <taxon>Branchiostomatidae</taxon>
        <taxon>Branchiostoma</taxon>
    </lineage>
</organism>
<dbReference type="InterPro" id="IPR013087">
    <property type="entry name" value="Znf_C2H2_type"/>
</dbReference>
<evidence type="ECO:0000256" key="5">
    <source>
        <dbReference type="ARBA" id="ARBA00022833"/>
    </source>
</evidence>
<keyword evidence="5" id="KW-0862">Zinc</keyword>
<evidence type="ECO:0000256" key="7">
    <source>
        <dbReference type="ARBA" id="ARBA00023242"/>
    </source>
</evidence>
<proteinExistence type="predicted"/>
<gene>
    <name evidence="10" type="ORF">BRAFLDRAFT_220498</name>
</gene>
<reference evidence="10" key="1">
    <citation type="journal article" date="2008" name="Nature">
        <title>The amphioxus genome and the evolution of the chordate karyotype.</title>
        <authorList>
            <consortium name="US DOE Joint Genome Institute (JGI-PGF)"/>
            <person name="Putnam N.H."/>
            <person name="Butts T."/>
            <person name="Ferrier D.E.K."/>
            <person name="Furlong R.F."/>
            <person name="Hellsten U."/>
            <person name="Kawashima T."/>
            <person name="Robinson-Rechavi M."/>
            <person name="Shoguchi E."/>
            <person name="Terry A."/>
            <person name="Yu J.-K."/>
            <person name="Benito-Gutierrez E.L."/>
            <person name="Dubchak I."/>
            <person name="Garcia-Fernandez J."/>
            <person name="Gibson-Brown J.J."/>
            <person name="Grigoriev I.V."/>
            <person name="Horton A.C."/>
            <person name="de Jong P.J."/>
            <person name="Jurka J."/>
            <person name="Kapitonov V.V."/>
            <person name="Kohara Y."/>
            <person name="Kuroki Y."/>
            <person name="Lindquist E."/>
            <person name="Lucas S."/>
            <person name="Osoegawa K."/>
            <person name="Pennacchio L.A."/>
            <person name="Salamov A.A."/>
            <person name="Satou Y."/>
            <person name="Sauka-Spengler T."/>
            <person name="Schmutz J."/>
            <person name="Shin-I T."/>
            <person name="Toyoda A."/>
            <person name="Bronner-Fraser M."/>
            <person name="Fujiyama A."/>
            <person name="Holland L.Z."/>
            <person name="Holland P.W.H."/>
            <person name="Satoh N."/>
            <person name="Rokhsar D.S."/>
        </authorList>
    </citation>
    <scope>NUCLEOTIDE SEQUENCE [LARGE SCALE GENOMIC DNA]</scope>
    <source>
        <strain evidence="10">S238N-H82</strain>
        <tissue evidence="10">Testes</tissue>
    </source>
</reference>
<feature type="domain" description="C2H2-type" evidence="9">
    <location>
        <begin position="126"/>
        <end position="149"/>
    </location>
</feature>
<keyword evidence="4 8" id="KW-0863">Zinc-finger</keyword>
<keyword evidence="7" id="KW-0539">Nucleus</keyword>
<feature type="domain" description="C2H2-type" evidence="9">
    <location>
        <begin position="71"/>
        <end position="100"/>
    </location>
</feature>
<evidence type="ECO:0000256" key="4">
    <source>
        <dbReference type="ARBA" id="ARBA00022771"/>
    </source>
</evidence>
<dbReference type="GO" id="GO:0008270">
    <property type="term" value="F:zinc ion binding"/>
    <property type="evidence" value="ECO:0007669"/>
    <property type="project" value="UniProtKB-KW"/>
</dbReference>
<dbReference type="GO" id="GO:0005634">
    <property type="term" value="C:nucleus"/>
    <property type="evidence" value="ECO:0007669"/>
    <property type="project" value="UniProtKB-SubCell"/>
</dbReference>
<evidence type="ECO:0000256" key="2">
    <source>
        <dbReference type="ARBA" id="ARBA00022723"/>
    </source>
</evidence>
<dbReference type="SMART" id="SM00355">
    <property type="entry name" value="ZnF_C2H2"/>
    <property type="match status" value="3"/>
</dbReference>
<keyword evidence="6" id="KW-0238">DNA-binding</keyword>
<feature type="domain" description="C2H2-type" evidence="9">
    <location>
        <begin position="10"/>
        <end position="41"/>
    </location>
</feature>
<evidence type="ECO:0000256" key="3">
    <source>
        <dbReference type="ARBA" id="ARBA00022737"/>
    </source>
</evidence>
<dbReference type="PANTHER" id="PTHR24392">
    <property type="entry name" value="ZINC FINGER PROTEIN"/>
    <property type="match status" value="1"/>
</dbReference>
<name>C3YGS6_BRAFL</name>
<dbReference type="GO" id="GO:0003677">
    <property type="term" value="F:DNA binding"/>
    <property type="evidence" value="ECO:0007669"/>
    <property type="project" value="UniProtKB-KW"/>
</dbReference>
<comment type="subcellular location">
    <subcellularLocation>
        <location evidence="1">Nucleus</location>
    </subcellularLocation>
</comment>
<sequence length="160" mass="18670">MRIHSGDRPFTCQKCDYRAAQKISIMPHMIVHAKIHSGDRPFTCEKCDYRAAQKISKEIFSFIIHTGNRLFTCDVEGCDYRAAHKHHLTQHRRKHTGERPSVLTQRTRMSSSEYFYNAIHSGDRPFTCRKCDYRAAQTISITRHMRVHALRITDTIDMSS</sequence>
<evidence type="ECO:0000256" key="1">
    <source>
        <dbReference type="ARBA" id="ARBA00004123"/>
    </source>
</evidence>
<dbReference type="AlphaFoldDB" id="C3YGS6"/>
<dbReference type="PANTHER" id="PTHR24392:SF31">
    <property type="entry name" value="C2H2-TYPE DOMAIN-CONTAINING PROTEIN"/>
    <property type="match status" value="1"/>
</dbReference>
<keyword evidence="3" id="KW-0677">Repeat</keyword>
<dbReference type="InParanoid" id="C3YGS6"/>
<accession>C3YGS6</accession>
<dbReference type="EMBL" id="GG666512">
    <property type="protein sequence ID" value="EEN60586.1"/>
    <property type="molecule type" value="Genomic_DNA"/>
</dbReference>
<evidence type="ECO:0000313" key="10">
    <source>
        <dbReference type="EMBL" id="EEN60586.1"/>
    </source>
</evidence>
<keyword evidence="2" id="KW-0479">Metal-binding</keyword>